<proteinExistence type="predicted"/>
<name>A0A0P1KR50_9SACH</name>
<feature type="region of interest" description="Disordered" evidence="1">
    <location>
        <begin position="19"/>
        <end position="41"/>
    </location>
</feature>
<evidence type="ECO:0000256" key="1">
    <source>
        <dbReference type="SAM" id="MobiDB-lite"/>
    </source>
</evidence>
<organism evidence="2 3">
    <name type="scientific">Lachancea quebecensis</name>
    <dbReference type="NCBI Taxonomy" id="1654605"/>
    <lineage>
        <taxon>Eukaryota</taxon>
        <taxon>Fungi</taxon>
        <taxon>Dikarya</taxon>
        <taxon>Ascomycota</taxon>
        <taxon>Saccharomycotina</taxon>
        <taxon>Saccharomycetes</taxon>
        <taxon>Saccharomycetales</taxon>
        <taxon>Saccharomycetaceae</taxon>
        <taxon>Lachancea</taxon>
    </lineage>
</organism>
<reference evidence="3" key="1">
    <citation type="submission" date="2015-10" db="EMBL/GenBank/DDBJ databases">
        <authorList>
            <person name="Devillers H."/>
        </authorList>
    </citation>
    <scope>NUCLEOTIDE SEQUENCE [LARGE SCALE GENOMIC DNA]</scope>
</reference>
<keyword evidence="3" id="KW-1185">Reference proteome</keyword>
<sequence length="302" mass="34736">MISQCLRRQPMVLQRHQILRRASQNRPPPRSLLQRQAKRRGEVEAVAPSQLIVTSLKDIFSTFQPSGFTQEDDDLEAAKHKEEVIQRLENGELRELLLRKFGASRIPGTAEAENSIEDLRIPSQNISQAFHKLTKQELELIETFQSLVPPSMNWSNIPLISKQLQFYISFGSYGPREGISFLGSKPEDFIWRKTSKRLPPHQTVKRLSKHDMTNTWACIPSRKANLERMKKGLDPGTRIVAWLGILIVMIASLRDYKQRQDTEATVSVSEFIEQEAPSPQEPQQGAPLLSKPPKSWYQFWKR</sequence>
<evidence type="ECO:0000313" key="3">
    <source>
        <dbReference type="Proteomes" id="UP000236544"/>
    </source>
</evidence>
<accession>A0A0P1KR50</accession>
<dbReference type="EMBL" id="LN890542">
    <property type="protein sequence ID" value="CUS21264.1"/>
    <property type="molecule type" value="Genomic_DNA"/>
</dbReference>
<dbReference type="OrthoDB" id="4069787at2759"/>
<feature type="compositionally biased region" description="Low complexity" evidence="1">
    <location>
        <begin position="274"/>
        <end position="287"/>
    </location>
</feature>
<gene>
    <name evidence="2" type="ORF">LAQU0_S02e09780g</name>
</gene>
<feature type="region of interest" description="Disordered" evidence="1">
    <location>
        <begin position="270"/>
        <end position="302"/>
    </location>
</feature>
<dbReference type="Proteomes" id="UP000236544">
    <property type="component" value="Unassembled WGS sequence"/>
</dbReference>
<dbReference type="AlphaFoldDB" id="A0A0P1KR50"/>
<protein>
    <submittedName>
        <fullName evidence="2">LAQU0S02e09780g1_1</fullName>
    </submittedName>
</protein>
<evidence type="ECO:0000313" key="2">
    <source>
        <dbReference type="EMBL" id="CUS21264.1"/>
    </source>
</evidence>